<keyword evidence="4 7" id="KW-0106">Calcium</keyword>
<dbReference type="Gene3D" id="1.20.58.590">
    <property type="entry name" value="Chromosome partition protein MukF, middle domain"/>
    <property type="match status" value="1"/>
</dbReference>
<dbReference type="InterPro" id="IPR038198">
    <property type="entry name" value="MukF_C_sf"/>
</dbReference>
<dbReference type="Gene3D" id="1.10.10.10">
    <property type="entry name" value="Winged helix-like DNA-binding domain superfamily/Winged helix DNA-binding domain"/>
    <property type="match status" value="1"/>
</dbReference>
<dbReference type="STRING" id="351659.SAMN05421784_1025"/>
<dbReference type="GO" id="GO:0005509">
    <property type="term" value="F:calcium ion binding"/>
    <property type="evidence" value="ECO:0007669"/>
    <property type="project" value="UniProtKB-UniRule"/>
</dbReference>
<evidence type="ECO:0000313" key="11">
    <source>
        <dbReference type="EMBL" id="SFU27852.1"/>
    </source>
</evidence>
<dbReference type="CDD" id="cd16337">
    <property type="entry name" value="MukF_C"/>
    <property type="match status" value="1"/>
</dbReference>
<dbReference type="RefSeq" id="WP_092547492.1">
    <property type="nucleotide sequence ID" value="NZ_CAWRBG010000045.1"/>
</dbReference>
<dbReference type="PIRSF" id="PIRSF018282">
    <property type="entry name" value="MukF"/>
    <property type="match status" value="1"/>
</dbReference>
<dbReference type="InterPro" id="IPR036141">
    <property type="entry name" value="MukF_M_sp"/>
</dbReference>
<evidence type="ECO:0000259" key="10">
    <source>
        <dbReference type="Pfam" id="PF17193"/>
    </source>
</evidence>
<name>A0A1I7EVC9_9GAMM</name>
<dbReference type="NCBIfam" id="NF003615">
    <property type="entry name" value="PRK05260.1"/>
    <property type="match status" value="1"/>
</dbReference>
<dbReference type="InterPro" id="IPR033440">
    <property type="entry name" value="MukF_M"/>
</dbReference>
<feature type="region of interest" description="Leucine-zipper" evidence="7">
    <location>
        <begin position="208"/>
        <end position="236"/>
    </location>
</feature>
<dbReference type="InterPro" id="IPR036390">
    <property type="entry name" value="WH_DNA-bd_sf"/>
</dbReference>
<comment type="similarity">
    <text evidence="7">Belongs to the MukF family.</text>
</comment>
<comment type="function">
    <text evidence="7">Involved in chromosome condensation, segregation and cell cycle progression. May participate in facilitating chromosome segregation by condensation DNA from both sides of a centrally located replisome during cell division. Not required for mini-F plasmid partitioning. Probably acts via its interaction with MukB and MukE. Overexpression results in anucleate cells. It has a calcium binding activity.</text>
</comment>
<dbReference type="GO" id="GO:0007059">
    <property type="term" value="P:chromosome segregation"/>
    <property type="evidence" value="ECO:0007669"/>
    <property type="project" value="UniProtKB-UniRule"/>
</dbReference>
<keyword evidence="6 7" id="KW-0131">Cell cycle</keyword>
<proteinExistence type="inferred from homology"/>
<dbReference type="InterPro" id="IPR005582">
    <property type="entry name" value="Chromosome_partition_MukF"/>
</dbReference>
<feature type="domain" description="Chromosome partition protein MukF C-terminal" evidence="10">
    <location>
        <begin position="283"/>
        <end position="440"/>
    </location>
</feature>
<evidence type="ECO:0000256" key="6">
    <source>
        <dbReference type="ARBA" id="ARBA00023306"/>
    </source>
</evidence>
<dbReference type="HAMAP" id="MF_01803">
    <property type="entry name" value="MukF"/>
    <property type="match status" value="1"/>
</dbReference>
<feature type="domain" description="Chromosome partition protein MukF winged-helix" evidence="8">
    <location>
        <begin position="3"/>
        <end position="117"/>
    </location>
</feature>
<dbReference type="CDD" id="cd16335">
    <property type="entry name" value="MukF_N"/>
    <property type="match status" value="1"/>
</dbReference>
<dbReference type="Pfam" id="PF17192">
    <property type="entry name" value="MukF_M"/>
    <property type="match status" value="1"/>
</dbReference>
<comment type="subcellular location">
    <subcellularLocation>
        <location evidence="7">Cytoplasm</location>
        <location evidence="7">Nucleoid</location>
    </subcellularLocation>
    <text evidence="7">Restricted to the nucleoid region.</text>
</comment>
<evidence type="ECO:0000259" key="8">
    <source>
        <dbReference type="Pfam" id="PF03882"/>
    </source>
</evidence>
<dbReference type="InterPro" id="IPR033439">
    <property type="entry name" value="MukF_WHTH"/>
</dbReference>
<keyword evidence="3 7" id="KW-0159">Chromosome partition</keyword>
<gene>
    <name evidence="7" type="primary">mukF</name>
    <name evidence="11" type="ORF">SAMN05421784_1025</name>
</gene>
<accession>A0A1I7EVC9</accession>
<evidence type="ECO:0000256" key="5">
    <source>
        <dbReference type="ARBA" id="ARBA00023067"/>
    </source>
</evidence>
<dbReference type="InterPro" id="IPR036388">
    <property type="entry name" value="WH-like_DNA-bd_sf"/>
</dbReference>
<dbReference type="GO" id="GO:0051301">
    <property type="term" value="P:cell division"/>
    <property type="evidence" value="ECO:0007669"/>
    <property type="project" value="UniProtKB-KW"/>
</dbReference>
<dbReference type="OrthoDB" id="6450805at2"/>
<evidence type="ECO:0000313" key="12">
    <source>
        <dbReference type="Proteomes" id="UP000242496"/>
    </source>
</evidence>
<keyword evidence="12" id="KW-1185">Reference proteome</keyword>
<dbReference type="AlphaFoldDB" id="A0A1I7EVC9"/>
<feature type="domain" description="Chromosome partition protein MukF middle" evidence="9">
    <location>
        <begin position="121"/>
        <end position="281"/>
    </location>
</feature>
<dbReference type="GO" id="GO:0009295">
    <property type="term" value="C:nucleoid"/>
    <property type="evidence" value="ECO:0007669"/>
    <property type="project" value="UniProtKB-SubCell"/>
</dbReference>
<dbReference type="EMBL" id="FPBJ01000002">
    <property type="protein sequence ID" value="SFU27852.1"/>
    <property type="molecule type" value="Genomic_DNA"/>
</dbReference>
<dbReference type="SUPFAM" id="SSF46785">
    <property type="entry name" value="Winged helix' DNA-binding domain"/>
    <property type="match status" value="1"/>
</dbReference>
<dbReference type="Pfam" id="PF03882">
    <property type="entry name" value="WHD_KicB"/>
    <property type="match status" value="1"/>
</dbReference>
<dbReference type="Gene3D" id="1.10.225.40">
    <property type="entry name" value="MukF, C-terminal domain"/>
    <property type="match status" value="1"/>
</dbReference>
<evidence type="ECO:0000259" key="9">
    <source>
        <dbReference type="Pfam" id="PF17192"/>
    </source>
</evidence>
<evidence type="ECO:0000256" key="3">
    <source>
        <dbReference type="ARBA" id="ARBA00022829"/>
    </source>
</evidence>
<evidence type="ECO:0000256" key="4">
    <source>
        <dbReference type="ARBA" id="ARBA00022837"/>
    </source>
</evidence>
<evidence type="ECO:0000256" key="1">
    <source>
        <dbReference type="ARBA" id="ARBA00022490"/>
    </source>
</evidence>
<keyword evidence="5 7" id="KW-0226">DNA condensation</keyword>
<dbReference type="GO" id="GO:0006260">
    <property type="term" value="P:DNA replication"/>
    <property type="evidence" value="ECO:0007669"/>
    <property type="project" value="UniProtKB-UniRule"/>
</dbReference>
<keyword evidence="1 7" id="KW-0963">Cytoplasm</keyword>
<protein>
    <recommendedName>
        <fullName evidence="7">Chromosome partition protein MukF</fullName>
    </recommendedName>
</protein>
<comment type="subunit">
    <text evidence="7">Interacts, and probably forms a ternary complex, with MukE and MukB via its C-terminal region. The complex formation is stimulated by calcium or magnesium. It is required for an interaction between MukE and MukB.</text>
</comment>
<sequence length="440" mass="50323">MSEYSQTVPELVFWARKNDFSISLPPERLAFLMVIAVLNSERFDGEMSEGELVDAFREVCKGFEQTSEAVSVRANNAINDMVRQKLINRFTSELADGNAIYRLTPLGMGISDYYIRQREFSTLRLSMQLSIVANELHRAAEAAEEGGDEFHWHRNVFAPLKYSVAEIFDSIDMSQRLLDEQQNSVKTDIAALLNQDWQAAIANCEQLLSETSGTLRELQDTLEAAGDKLQANLLRIQDANINGSDSELVDKLVFDLQGKLDRIISWGQQSIDLWIGYDRHVHKFIRTAIDMDKNRIFAQRLRQSIQHYFDSPWVLTVANAERLLDVRDEELTLRNEEVMGELPPEMEYEEFSEINEQLAEMVEQALAIYQQAKRPLDLGAVMRAYLTQYPRQRHFDVARMLVDQAVRLGVAEADFSGLPAEWLAINDYGAKVQAHVIDTY</sequence>
<dbReference type="Proteomes" id="UP000242496">
    <property type="component" value="Unassembled WGS sequence"/>
</dbReference>
<dbReference type="GO" id="GO:0030261">
    <property type="term" value="P:chromosome condensation"/>
    <property type="evidence" value="ECO:0007669"/>
    <property type="project" value="UniProtKB-KW"/>
</dbReference>
<evidence type="ECO:0000256" key="7">
    <source>
        <dbReference type="HAMAP-Rule" id="MF_01803"/>
    </source>
</evidence>
<organism evidence="11 12">
    <name type="scientific">Xenorhabdus koppenhoeferi</name>
    <dbReference type="NCBI Taxonomy" id="351659"/>
    <lineage>
        <taxon>Bacteria</taxon>
        <taxon>Pseudomonadati</taxon>
        <taxon>Pseudomonadota</taxon>
        <taxon>Gammaproteobacteria</taxon>
        <taxon>Enterobacterales</taxon>
        <taxon>Morganellaceae</taxon>
        <taxon>Xenorhabdus</taxon>
    </lineage>
</organism>
<dbReference type="InterPro" id="IPR033441">
    <property type="entry name" value="MukF_C"/>
</dbReference>
<evidence type="ECO:0000256" key="2">
    <source>
        <dbReference type="ARBA" id="ARBA00022618"/>
    </source>
</evidence>
<reference evidence="12" key="1">
    <citation type="submission" date="2016-10" db="EMBL/GenBank/DDBJ databases">
        <authorList>
            <person name="Varghese N."/>
            <person name="Submissions S."/>
        </authorList>
    </citation>
    <scope>NUCLEOTIDE SEQUENCE [LARGE SCALE GENOMIC DNA]</scope>
    <source>
        <strain evidence="12">DSM 18168</strain>
    </source>
</reference>
<dbReference type="Pfam" id="PF17193">
    <property type="entry name" value="MukF_C"/>
    <property type="match status" value="1"/>
</dbReference>
<keyword evidence="2 7" id="KW-0132">Cell division</keyword>
<dbReference type="GO" id="GO:0005737">
    <property type="term" value="C:cytoplasm"/>
    <property type="evidence" value="ECO:0007669"/>
    <property type="project" value="UniProtKB-UniRule"/>
</dbReference>
<dbReference type="SUPFAM" id="SSF140570">
    <property type="entry name" value="MukF C-terminal domain-like"/>
    <property type="match status" value="1"/>
</dbReference>